<dbReference type="EMBL" id="FXUL01000010">
    <property type="protein sequence ID" value="SMP65099.1"/>
    <property type="molecule type" value="Genomic_DNA"/>
</dbReference>
<evidence type="ECO:0008006" key="3">
    <source>
        <dbReference type="Google" id="ProtNLM"/>
    </source>
</evidence>
<dbReference type="RefSeq" id="WP_283442991.1">
    <property type="nucleotide sequence ID" value="NZ_FXUL01000010.1"/>
</dbReference>
<organism evidence="1 2">
    <name type="scientific">Noviherbaspirillum suwonense</name>
    <dbReference type="NCBI Taxonomy" id="1224511"/>
    <lineage>
        <taxon>Bacteria</taxon>
        <taxon>Pseudomonadati</taxon>
        <taxon>Pseudomonadota</taxon>
        <taxon>Betaproteobacteria</taxon>
        <taxon>Burkholderiales</taxon>
        <taxon>Oxalobacteraceae</taxon>
        <taxon>Noviherbaspirillum</taxon>
    </lineage>
</organism>
<reference evidence="1 2" key="1">
    <citation type="submission" date="2017-05" db="EMBL/GenBank/DDBJ databases">
        <authorList>
            <person name="Varghese N."/>
            <person name="Submissions S."/>
        </authorList>
    </citation>
    <scope>NUCLEOTIDE SEQUENCE [LARGE SCALE GENOMIC DNA]</scope>
    <source>
        <strain evidence="1 2">DSM 26001</strain>
    </source>
</reference>
<dbReference type="Proteomes" id="UP001158049">
    <property type="component" value="Unassembled WGS sequence"/>
</dbReference>
<comment type="caution">
    <text evidence="1">The sequence shown here is derived from an EMBL/GenBank/DDBJ whole genome shotgun (WGS) entry which is preliminary data.</text>
</comment>
<evidence type="ECO:0000313" key="2">
    <source>
        <dbReference type="Proteomes" id="UP001158049"/>
    </source>
</evidence>
<dbReference type="PROSITE" id="PS51257">
    <property type="entry name" value="PROKAR_LIPOPROTEIN"/>
    <property type="match status" value="1"/>
</dbReference>
<evidence type="ECO:0000313" key="1">
    <source>
        <dbReference type="EMBL" id="SMP65099.1"/>
    </source>
</evidence>
<gene>
    <name evidence="1" type="ORF">SAMN06295970_110153</name>
</gene>
<sequence length="174" mass="19234">MKSSDLTPMRRLRAYVALPALLLLSACAGLGGPPLAPGATEADVLARLGRPTHVYPDGGGRVLEYMHGPMGQTTDMARIGPDGRLQSIEQVLTMEKFARIVPGQTRQDEVLRTVGAPSEIRFYRNVGMNGWNYPFKESNTWDSMMTIYIDDTGLVRRLENGPDPRRMPSDSNRS</sequence>
<accession>A0ABY1QCB0</accession>
<proteinExistence type="predicted"/>
<protein>
    <recommendedName>
        <fullName evidence="3">Lipoprotein SmpA/OmlA domain-containing protein</fullName>
    </recommendedName>
</protein>
<keyword evidence="2" id="KW-1185">Reference proteome</keyword>
<name>A0ABY1QCB0_9BURK</name>